<evidence type="ECO:0000313" key="3">
    <source>
        <dbReference type="Proteomes" id="UP000247978"/>
    </source>
</evidence>
<dbReference type="InterPro" id="IPR043129">
    <property type="entry name" value="ATPase_NBD"/>
</dbReference>
<evidence type="ECO:0000259" key="1">
    <source>
        <dbReference type="Pfam" id="PF01869"/>
    </source>
</evidence>
<dbReference type="EMBL" id="QJJQ01000010">
    <property type="protein sequence ID" value="PXW85579.1"/>
    <property type="molecule type" value="Genomic_DNA"/>
</dbReference>
<dbReference type="InterPro" id="IPR002731">
    <property type="entry name" value="ATPase_BadF"/>
</dbReference>
<sequence length="325" mass="35816">MEYVVAIDGGGTKTVAVLVDISGTIIASATTGATNPNVVEPNELKNRFNQLLEQLNDQAPEAMMKVESLYAGMSGVGHYQTRLKMEQLLQVIVPTNMKVQVEPDSMNALYSGTYGQPGIVQIAGTGSICYGINAEGEEHRVGGWGYLFGDEGSGYDIGRRGIMAVLKSEDGRAEPTILTDLLLSYFQVTNGRNLIEKIYHAKQPKEKVSPLSKIIFQAYKRNDLVAEQIIHDVVEEICHALVTVYRRLFNEEQVQAVLCGGVFTDREVLPSLIQKQLEDRYPITTSLPKMPPIGGSVIKALSQQQLNLDNKIIDQLIQSFNNKSQ</sequence>
<comment type="caution">
    <text evidence="2">The sequence shown here is derived from an EMBL/GenBank/DDBJ whole genome shotgun (WGS) entry which is preliminary data.</text>
</comment>
<organism evidence="2 3">
    <name type="scientific">Pseudogracilibacillus auburnensis</name>
    <dbReference type="NCBI Taxonomy" id="1494959"/>
    <lineage>
        <taxon>Bacteria</taxon>
        <taxon>Bacillati</taxon>
        <taxon>Bacillota</taxon>
        <taxon>Bacilli</taxon>
        <taxon>Bacillales</taxon>
        <taxon>Bacillaceae</taxon>
        <taxon>Pseudogracilibacillus</taxon>
    </lineage>
</organism>
<keyword evidence="3" id="KW-1185">Reference proteome</keyword>
<dbReference type="Gene3D" id="3.30.420.40">
    <property type="match status" value="2"/>
</dbReference>
<dbReference type="Pfam" id="PF01869">
    <property type="entry name" value="BcrAD_BadFG"/>
    <property type="match status" value="1"/>
</dbReference>
<dbReference type="Proteomes" id="UP000247978">
    <property type="component" value="Unassembled WGS sequence"/>
</dbReference>
<dbReference type="GO" id="GO:0016301">
    <property type="term" value="F:kinase activity"/>
    <property type="evidence" value="ECO:0007669"/>
    <property type="project" value="UniProtKB-KW"/>
</dbReference>
<evidence type="ECO:0000313" key="2">
    <source>
        <dbReference type="EMBL" id="PXW85579.1"/>
    </source>
</evidence>
<dbReference type="SUPFAM" id="SSF53067">
    <property type="entry name" value="Actin-like ATPase domain"/>
    <property type="match status" value="2"/>
</dbReference>
<dbReference type="OrthoDB" id="9772633at2"/>
<dbReference type="InterPro" id="IPR052519">
    <property type="entry name" value="Euk-type_GlcNAc_Kinase"/>
</dbReference>
<dbReference type="CDD" id="cd24007">
    <property type="entry name" value="ASKHA_NBD_eukNAGK-like"/>
    <property type="match status" value="1"/>
</dbReference>
<reference evidence="2 3" key="1">
    <citation type="submission" date="2018-05" db="EMBL/GenBank/DDBJ databases">
        <title>Genomic Encyclopedia of Type Strains, Phase IV (KMG-IV): sequencing the most valuable type-strain genomes for metagenomic binning, comparative biology and taxonomic classification.</title>
        <authorList>
            <person name="Goeker M."/>
        </authorList>
    </citation>
    <scope>NUCLEOTIDE SEQUENCE [LARGE SCALE GENOMIC DNA]</scope>
    <source>
        <strain evidence="2 3">DSM 28556</strain>
    </source>
</reference>
<dbReference type="PANTHER" id="PTHR43190">
    <property type="entry name" value="N-ACETYL-D-GLUCOSAMINE KINASE"/>
    <property type="match status" value="1"/>
</dbReference>
<feature type="domain" description="ATPase BadF/BadG/BcrA/BcrD type" evidence="1">
    <location>
        <begin position="7"/>
        <end position="291"/>
    </location>
</feature>
<keyword evidence="2" id="KW-0808">Transferase</keyword>
<proteinExistence type="predicted"/>
<name>A0A2V3W9Z4_9BACI</name>
<protein>
    <submittedName>
        <fullName evidence="2">N-acetylglucosamine kinase-like BadF-type ATPase</fullName>
    </submittedName>
</protein>
<accession>A0A2V3W9Z4</accession>
<gene>
    <name evidence="2" type="ORF">DFR56_11079</name>
</gene>
<keyword evidence="2" id="KW-0418">Kinase</keyword>
<dbReference type="RefSeq" id="WP_110396037.1">
    <property type="nucleotide sequence ID" value="NZ_JADIJL010000026.1"/>
</dbReference>
<dbReference type="AlphaFoldDB" id="A0A2V3W9Z4"/>
<dbReference type="PANTHER" id="PTHR43190:SF3">
    <property type="entry name" value="N-ACETYL-D-GLUCOSAMINE KINASE"/>
    <property type="match status" value="1"/>
</dbReference>